<organism evidence="3 4">
    <name type="scientific">Lithospermum erythrorhizon</name>
    <name type="common">Purple gromwell</name>
    <name type="synonym">Lithospermum officinale var. erythrorhizon</name>
    <dbReference type="NCBI Taxonomy" id="34254"/>
    <lineage>
        <taxon>Eukaryota</taxon>
        <taxon>Viridiplantae</taxon>
        <taxon>Streptophyta</taxon>
        <taxon>Embryophyta</taxon>
        <taxon>Tracheophyta</taxon>
        <taxon>Spermatophyta</taxon>
        <taxon>Magnoliopsida</taxon>
        <taxon>eudicotyledons</taxon>
        <taxon>Gunneridae</taxon>
        <taxon>Pentapetalae</taxon>
        <taxon>asterids</taxon>
        <taxon>lamiids</taxon>
        <taxon>Boraginales</taxon>
        <taxon>Boraginaceae</taxon>
        <taxon>Boraginoideae</taxon>
        <taxon>Lithospermeae</taxon>
        <taxon>Lithospermum</taxon>
    </lineage>
</organism>
<dbReference type="AlphaFoldDB" id="A0AAV3R1M4"/>
<dbReference type="InterPro" id="IPR016024">
    <property type="entry name" value="ARM-type_fold"/>
</dbReference>
<name>A0AAV3R1M4_LITER</name>
<feature type="region of interest" description="Disordered" evidence="1">
    <location>
        <begin position="494"/>
        <end position="541"/>
    </location>
</feature>
<dbReference type="PANTHER" id="PTHR47184:SF3">
    <property type="entry name" value="PHOSPHATIDYLINOSITOL 3-AND 4-KINASE FAMILY PROTEIN-RELATED"/>
    <property type="match status" value="1"/>
</dbReference>
<keyword evidence="4" id="KW-1185">Reference proteome</keyword>
<dbReference type="GO" id="GO:0016301">
    <property type="term" value="F:kinase activity"/>
    <property type="evidence" value="ECO:0007669"/>
    <property type="project" value="UniProtKB-KW"/>
</dbReference>
<dbReference type="InterPro" id="IPR011989">
    <property type="entry name" value="ARM-like"/>
</dbReference>
<gene>
    <name evidence="3" type="ORF">LIER_24251</name>
</gene>
<evidence type="ECO:0000256" key="1">
    <source>
        <dbReference type="SAM" id="MobiDB-lite"/>
    </source>
</evidence>
<feature type="region of interest" description="Disordered" evidence="1">
    <location>
        <begin position="330"/>
        <end position="352"/>
    </location>
</feature>
<feature type="domain" description="Symplekin/Pta1 N-terminal" evidence="2">
    <location>
        <begin position="90"/>
        <end position="309"/>
    </location>
</feature>
<accession>A0AAV3R1M4</accession>
<evidence type="ECO:0000313" key="3">
    <source>
        <dbReference type="EMBL" id="GAA0169868.1"/>
    </source>
</evidence>
<sequence>MGMREQALPLIAAVNNHGDVAALEQFKNIIISAEPHLAVDFLPYLVDLQSSPQPLVRKYLLEVIEDIAMNRLEHSSILMSILLTLLKDYDPLVAKQAIITGTHIFSRVLEELSLQFHRHLTVERWLNDLWIWMVKFKDAVPSFLFKDGRIGPKLLAVKFLETYILLFTEDANDSDKHIPEALERHRQTFNISWLVGHHPVLDAAVLSEDANKTFNLLMDLLRSARSVPPLFTISIINSLTTIARKRPVHYNSVLSALFEFNSNFEVSRRGHTVSIQYSVRTALLGFLKCTHPMIIESRERLLKALRAMNAGKAADHVIRQVEKMMENYEPASRDAQSNKDEQVSDCPASRNLIKKRPLHMSNEDLSTSNDIASKRTRYLPNHVATSIDDPGLDHVNGVSLKISLLDNDLTPVEQMIFMIGDLLTRGESGVQSLEMVLTKIPPDMLADIVITNMKHLPRNPHPESKLSKLSFNQSNDSSGAAQVVRSVSCTSPVQIPITSSQTRMSTSSDMSTSIDPTSDSKRDPRRDPRCLDPRRSAAPVGVNNDYIGSACEFPPNSTTGLNSSTVQAVPSKPDDTVPPTLDKSHSGVSTPIPEIMVDILVPKIEHETNTINSTEAPEPEIPAADNEIKKEENEKSLLHMEIKEPLEGVVSSSSQAEEGTVEEMMDIIVAEELYSPSFEETEQLSPEISSIEASEDACVDLPMLPAFVELTEEHDRNIERNAIERIIDSDKNFRGTACKHTRTALLARLAIQIVDDADLVTMIQKHIISDYKQQKGDELVVDVLYHLYTLMESDSVDNFLSPASFYEKFLIGVVKSLLDAMPATDKSIGRLLGEVPWLPVSVMKLLEDVCSESHFVKDGRDGDRVTQGLGAVWGLILTRPHDREALLDIALKCAAHPEDGIRTKAIRLVANKLFVLSSTSGRIEEFARSKFLLATDQRGLDKELSQSGIVEHRMDREVGSLETSLSGCQVSEPVASEDEFVKTIQLDSQSVSLVTFDQAQSLVSLYFALCTKVL</sequence>
<dbReference type="Pfam" id="PF11935">
    <property type="entry name" value="SYMPK_PTA1_N"/>
    <property type="match status" value="1"/>
</dbReference>
<evidence type="ECO:0000259" key="2">
    <source>
        <dbReference type="Pfam" id="PF11935"/>
    </source>
</evidence>
<feature type="compositionally biased region" description="Basic and acidic residues" evidence="1">
    <location>
        <begin position="518"/>
        <end position="535"/>
    </location>
</feature>
<keyword evidence="3" id="KW-0808">Transferase</keyword>
<dbReference type="InterPro" id="IPR032460">
    <property type="entry name" value="Symplekin/Pta1_N"/>
</dbReference>
<dbReference type="SUPFAM" id="SSF48371">
    <property type="entry name" value="ARM repeat"/>
    <property type="match status" value="1"/>
</dbReference>
<dbReference type="PANTHER" id="PTHR47184">
    <property type="entry name" value="PHOSPHATIDYLINOSITOL 3-AND 4-KINASE FAMILY PROTEIN-RELATED"/>
    <property type="match status" value="1"/>
</dbReference>
<protein>
    <submittedName>
        <fullName evidence="3">Kinase</fullName>
    </submittedName>
</protein>
<evidence type="ECO:0000313" key="4">
    <source>
        <dbReference type="Proteomes" id="UP001454036"/>
    </source>
</evidence>
<feature type="compositionally biased region" description="Low complexity" evidence="1">
    <location>
        <begin position="498"/>
        <end position="517"/>
    </location>
</feature>
<feature type="region of interest" description="Disordered" evidence="1">
    <location>
        <begin position="564"/>
        <end position="589"/>
    </location>
</feature>
<keyword evidence="3" id="KW-0418">Kinase</keyword>
<dbReference type="Gene3D" id="1.25.10.10">
    <property type="entry name" value="Leucine-rich Repeat Variant"/>
    <property type="match status" value="1"/>
</dbReference>
<dbReference type="Proteomes" id="UP001454036">
    <property type="component" value="Unassembled WGS sequence"/>
</dbReference>
<dbReference type="EMBL" id="BAABME010007003">
    <property type="protein sequence ID" value="GAA0169868.1"/>
    <property type="molecule type" value="Genomic_DNA"/>
</dbReference>
<proteinExistence type="predicted"/>
<reference evidence="3 4" key="1">
    <citation type="submission" date="2024-01" db="EMBL/GenBank/DDBJ databases">
        <title>The complete chloroplast genome sequence of Lithospermum erythrorhizon: insights into the phylogenetic relationship among Boraginaceae species and the maternal lineages of purple gromwells.</title>
        <authorList>
            <person name="Okada T."/>
            <person name="Watanabe K."/>
        </authorList>
    </citation>
    <scope>NUCLEOTIDE SEQUENCE [LARGE SCALE GENOMIC DNA]</scope>
</reference>
<feature type="region of interest" description="Disordered" evidence="1">
    <location>
        <begin position="456"/>
        <end position="477"/>
    </location>
</feature>
<feature type="compositionally biased region" description="Polar residues" evidence="1">
    <location>
        <begin position="467"/>
        <end position="477"/>
    </location>
</feature>
<comment type="caution">
    <text evidence="3">The sequence shown here is derived from an EMBL/GenBank/DDBJ whole genome shotgun (WGS) entry which is preliminary data.</text>
</comment>